<comment type="caution">
    <text evidence="1">The sequence shown here is derived from an EMBL/GenBank/DDBJ whole genome shotgun (WGS) entry which is preliminary data.</text>
</comment>
<accession>A0A1F4VS26</accession>
<name>A0A1F4VS26_UNCKA</name>
<evidence type="ECO:0000313" key="1">
    <source>
        <dbReference type="EMBL" id="OGC60007.1"/>
    </source>
</evidence>
<dbReference type="Proteomes" id="UP000178964">
    <property type="component" value="Unassembled WGS sequence"/>
</dbReference>
<protein>
    <submittedName>
        <fullName evidence="1">Uncharacterized protein</fullName>
    </submittedName>
</protein>
<sequence length="131" mass="14610">MSRVPEGQRLAIVDGKTIVALPSLWRIGRSLVNAFNLLNDSHLSAWKLTAFRYEAELSPGWELRRWSAKGSQETFPDGVLGYSALSADYEVEAIFNPEGDKVVIICSRCDPLDPINNASWVEKPPLVPVQR</sequence>
<dbReference type="EMBL" id="MEVK01000001">
    <property type="protein sequence ID" value="OGC60007.1"/>
    <property type="molecule type" value="Genomic_DNA"/>
</dbReference>
<evidence type="ECO:0000313" key="2">
    <source>
        <dbReference type="Proteomes" id="UP000178964"/>
    </source>
</evidence>
<dbReference type="AlphaFoldDB" id="A0A1F4VS26"/>
<reference evidence="1 2" key="1">
    <citation type="journal article" date="2016" name="Nat. Commun.">
        <title>Thousands of microbial genomes shed light on interconnected biogeochemical processes in an aquifer system.</title>
        <authorList>
            <person name="Anantharaman K."/>
            <person name="Brown C.T."/>
            <person name="Hug L.A."/>
            <person name="Sharon I."/>
            <person name="Castelle C.J."/>
            <person name="Probst A.J."/>
            <person name="Thomas B.C."/>
            <person name="Singh A."/>
            <person name="Wilkins M.J."/>
            <person name="Karaoz U."/>
            <person name="Brodie E.L."/>
            <person name="Williams K.H."/>
            <person name="Hubbard S.S."/>
            <person name="Banfield J.F."/>
        </authorList>
    </citation>
    <scope>NUCLEOTIDE SEQUENCE [LARGE SCALE GENOMIC DNA]</scope>
</reference>
<gene>
    <name evidence="1" type="ORF">A3A70_02325</name>
</gene>
<proteinExistence type="predicted"/>
<organism evidence="1 2">
    <name type="scientific">candidate division WWE3 bacterium RIFCSPLOWO2_01_FULL_42_11</name>
    <dbReference type="NCBI Taxonomy" id="1802627"/>
    <lineage>
        <taxon>Bacteria</taxon>
        <taxon>Katanobacteria</taxon>
    </lineage>
</organism>